<name>A0A7N2R3V7_QUELO</name>
<evidence type="ECO:0000256" key="1">
    <source>
        <dbReference type="SAM" id="MobiDB-lite"/>
    </source>
</evidence>
<proteinExistence type="predicted"/>
<evidence type="ECO:0000313" key="3">
    <source>
        <dbReference type="Proteomes" id="UP000594261"/>
    </source>
</evidence>
<dbReference type="InParanoid" id="A0A7N2R3V7"/>
<feature type="compositionally biased region" description="Basic and acidic residues" evidence="1">
    <location>
        <begin position="11"/>
        <end position="36"/>
    </location>
</feature>
<feature type="region of interest" description="Disordered" evidence="1">
    <location>
        <begin position="1"/>
        <end position="36"/>
    </location>
</feature>
<keyword evidence="3" id="KW-1185">Reference proteome</keyword>
<reference evidence="2 3" key="1">
    <citation type="journal article" date="2016" name="G3 (Bethesda)">
        <title>First Draft Assembly and Annotation of the Genome of a California Endemic Oak Quercus lobata Nee (Fagaceae).</title>
        <authorList>
            <person name="Sork V.L."/>
            <person name="Fitz-Gibbon S.T."/>
            <person name="Puiu D."/>
            <person name="Crepeau M."/>
            <person name="Gugger P.F."/>
            <person name="Sherman R."/>
            <person name="Stevens K."/>
            <person name="Langley C.H."/>
            <person name="Pellegrini M."/>
            <person name="Salzberg S.L."/>
        </authorList>
    </citation>
    <scope>NUCLEOTIDE SEQUENCE [LARGE SCALE GENOMIC DNA]</scope>
    <source>
        <strain evidence="2 3">cv. SW786</strain>
    </source>
</reference>
<accession>A0A7N2R3V7</accession>
<feature type="compositionally biased region" description="Basic residues" evidence="1">
    <location>
        <begin position="1"/>
        <end position="10"/>
    </location>
</feature>
<protein>
    <submittedName>
        <fullName evidence="2">Uncharacterized protein</fullName>
    </submittedName>
</protein>
<dbReference type="Gramene" id="QL04p087490:mrna">
    <property type="protein sequence ID" value="QL04p087490:mrna"/>
    <property type="gene ID" value="QL04p087490"/>
</dbReference>
<dbReference type="AlphaFoldDB" id="A0A7N2R3V7"/>
<evidence type="ECO:0000313" key="2">
    <source>
        <dbReference type="EnsemblPlants" id="QL04p087490:mrna"/>
    </source>
</evidence>
<reference evidence="2" key="2">
    <citation type="submission" date="2021-01" db="UniProtKB">
        <authorList>
            <consortium name="EnsemblPlants"/>
        </authorList>
    </citation>
    <scope>IDENTIFICATION</scope>
</reference>
<dbReference type="EnsemblPlants" id="QL04p087490:mrna">
    <property type="protein sequence ID" value="QL04p087490:mrna"/>
    <property type="gene ID" value="QL04p087490"/>
</dbReference>
<sequence>MDKEKKRKKEKHQDGSGDGKEEEGGGQKEASVKEERNKQGYLVPASVLTPNTLTYHTIRFECADKGNFEPSLRFKALETLKGLYTKEVPSHLASCMEGRELIEIIRAKDPIVVFLAETLTDDARLEFAQTRLNLQAIKLHQVAEQAKEMLVQFCANQQVPEVQIMNSGNGGSRWRYLQAGLVKINFDGVVFSESHMSGIGVLIRVDKGAILASCSEKIHQAYKADVIEVLVAMKAVSFALELGS</sequence>
<dbReference type="Proteomes" id="UP000594261">
    <property type="component" value="Chromosome 4"/>
</dbReference>
<dbReference type="EMBL" id="LRBV02000004">
    <property type="status" value="NOT_ANNOTATED_CDS"/>
    <property type="molecule type" value="Genomic_DNA"/>
</dbReference>
<organism evidence="2 3">
    <name type="scientific">Quercus lobata</name>
    <name type="common">Valley oak</name>
    <dbReference type="NCBI Taxonomy" id="97700"/>
    <lineage>
        <taxon>Eukaryota</taxon>
        <taxon>Viridiplantae</taxon>
        <taxon>Streptophyta</taxon>
        <taxon>Embryophyta</taxon>
        <taxon>Tracheophyta</taxon>
        <taxon>Spermatophyta</taxon>
        <taxon>Magnoliopsida</taxon>
        <taxon>eudicotyledons</taxon>
        <taxon>Gunneridae</taxon>
        <taxon>Pentapetalae</taxon>
        <taxon>rosids</taxon>
        <taxon>fabids</taxon>
        <taxon>Fagales</taxon>
        <taxon>Fagaceae</taxon>
        <taxon>Quercus</taxon>
    </lineage>
</organism>